<dbReference type="EMBL" id="CP060634">
    <property type="protein sequence ID" value="QNM06512.1"/>
    <property type="molecule type" value="Genomic_DNA"/>
</dbReference>
<evidence type="ECO:0000256" key="5">
    <source>
        <dbReference type="SAM" id="SignalP"/>
    </source>
</evidence>
<feature type="chain" id="PRO_5038400341" evidence="5">
    <location>
        <begin position="23"/>
        <end position="402"/>
    </location>
</feature>
<dbReference type="RefSeq" id="WP_249304006.1">
    <property type="nucleotide sequence ID" value="NZ_CP060634.1"/>
</dbReference>
<dbReference type="InterPro" id="IPR025997">
    <property type="entry name" value="SBP_2_dom"/>
</dbReference>
<sequence length="402" mass="43800">MRRYRKFMAVMCVVLTMALIFAGCGSKETEGTKAETKTEETKAKETTEADKEETTTVAKTTEEEAGSEVLDEIISAFEKETGAWTEWTGPTDGPKIAEGKTIAIINQDSSNGGEALWGDAVAEACEVAGWEYVIMDGQGDVTTEMSCFSQAIALGVDGIVTSANTSNLQASIEEAKEKGIPTVGIHASATVGPDEKENLLYNNTSDPKSIGHAIADYAIADSQGKGKVVIIYNANHSIASVKGEAMKERVEQAGMEVLEFYTIGDDWATTLPSKMASWISTYGDDFYVLCIADAFFDYLIPTIRNAGAENIQLIGSDGENAAYERIRKGEYQVATVPEPGLLFGYMCVDELNRYFNGEEQYVWSPQMHIVTKDNVDSEGGTDSVWTPGNNFQDHYKEIWGVQ</sequence>
<evidence type="ECO:0000256" key="1">
    <source>
        <dbReference type="ARBA" id="ARBA00004196"/>
    </source>
</evidence>
<evidence type="ECO:0000256" key="3">
    <source>
        <dbReference type="ARBA" id="ARBA00022729"/>
    </source>
</evidence>
<dbReference type="PANTHER" id="PTHR46847:SF1">
    <property type="entry name" value="D-ALLOSE-BINDING PERIPLASMIC PROTEIN-RELATED"/>
    <property type="match status" value="1"/>
</dbReference>
<evidence type="ECO:0000259" key="6">
    <source>
        <dbReference type="Pfam" id="PF13407"/>
    </source>
</evidence>
<dbReference type="SUPFAM" id="SSF53822">
    <property type="entry name" value="Periplasmic binding protein-like I"/>
    <property type="match status" value="1"/>
</dbReference>
<comment type="similarity">
    <text evidence="2">Belongs to the bacterial solute-binding protein 2 family.</text>
</comment>
<evidence type="ECO:0000313" key="7">
    <source>
        <dbReference type="EMBL" id="QNM06512.1"/>
    </source>
</evidence>
<proteinExistence type="inferred from homology"/>
<name>A0A7G9G6T0_9FIRM</name>
<feature type="domain" description="Periplasmic binding protein" evidence="6">
    <location>
        <begin position="102"/>
        <end position="359"/>
    </location>
</feature>
<feature type="region of interest" description="Disordered" evidence="4">
    <location>
        <begin position="28"/>
        <end position="55"/>
    </location>
</feature>
<dbReference type="Proteomes" id="UP000515823">
    <property type="component" value="Chromosome"/>
</dbReference>
<evidence type="ECO:0000256" key="4">
    <source>
        <dbReference type="SAM" id="MobiDB-lite"/>
    </source>
</evidence>
<feature type="compositionally biased region" description="Basic and acidic residues" evidence="4">
    <location>
        <begin position="28"/>
        <end position="54"/>
    </location>
</feature>
<keyword evidence="8" id="KW-1185">Reference proteome</keyword>
<dbReference type="AlphaFoldDB" id="A0A7G9G6T0"/>
<organism evidence="7 8">
    <name type="scientific">Qiania dongpingensis</name>
    <dbReference type="NCBI Taxonomy" id="2763669"/>
    <lineage>
        <taxon>Bacteria</taxon>
        <taxon>Bacillati</taxon>
        <taxon>Bacillota</taxon>
        <taxon>Clostridia</taxon>
        <taxon>Lachnospirales</taxon>
        <taxon>Lachnospiraceae</taxon>
        <taxon>Qiania</taxon>
    </lineage>
</organism>
<gene>
    <name evidence="7" type="ORF">H9Q78_05105</name>
</gene>
<dbReference type="KEGG" id="qdo:H9Q78_05105"/>
<keyword evidence="3 5" id="KW-0732">Signal</keyword>
<dbReference type="GO" id="GO:0030313">
    <property type="term" value="C:cell envelope"/>
    <property type="evidence" value="ECO:0007669"/>
    <property type="project" value="UniProtKB-SubCell"/>
</dbReference>
<evidence type="ECO:0000256" key="2">
    <source>
        <dbReference type="ARBA" id="ARBA00007639"/>
    </source>
</evidence>
<feature type="signal peptide" evidence="5">
    <location>
        <begin position="1"/>
        <end position="22"/>
    </location>
</feature>
<accession>A0A7G9G6T0</accession>
<protein>
    <submittedName>
        <fullName evidence="7">Substrate-binding domain-containing protein</fullName>
    </submittedName>
</protein>
<dbReference type="InterPro" id="IPR028082">
    <property type="entry name" value="Peripla_BP_I"/>
</dbReference>
<dbReference type="Pfam" id="PF13407">
    <property type="entry name" value="Peripla_BP_4"/>
    <property type="match status" value="1"/>
</dbReference>
<dbReference type="PROSITE" id="PS51257">
    <property type="entry name" value="PROKAR_LIPOPROTEIN"/>
    <property type="match status" value="1"/>
</dbReference>
<dbReference type="PANTHER" id="PTHR46847">
    <property type="entry name" value="D-ALLOSE-BINDING PERIPLASMIC PROTEIN-RELATED"/>
    <property type="match status" value="1"/>
</dbReference>
<evidence type="ECO:0000313" key="8">
    <source>
        <dbReference type="Proteomes" id="UP000515823"/>
    </source>
</evidence>
<dbReference type="Gene3D" id="3.40.50.2300">
    <property type="match status" value="2"/>
</dbReference>
<comment type="subcellular location">
    <subcellularLocation>
        <location evidence="1">Cell envelope</location>
    </subcellularLocation>
</comment>
<dbReference type="GO" id="GO:0030246">
    <property type="term" value="F:carbohydrate binding"/>
    <property type="evidence" value="ECO:0007669"/>
    <property type="project" value="UniProtKB-ARBA"/>
</dbReference>
<reference evidence="7 8" key="1">
    <citation type="submission" date="2020-08" db="EMBL/GenBank/DDBJ databases">
        <authorList>
            <person name="Liu C."/>
            <person name="Sun Q."/>
        </authorList>
    </citation>
    <scope>NUCLEOTIDE SEQUENCE [LARGE SCALE GENOMIC DNA]</scope>
    <source>
        <strain evidence="7 8">NSJ-38</strain>
    </source>
</reference>